<name>A0ABR3YAC5_9EURO</name>
<dbReference type="PANTHER" id="PTHR37992:SF1">
    <property type="entry name" value="DUF1774-DOMAIN-CONTAINING PROTEIN"/>
    <property type="match status" value="1"/>
</dbReference>
<comment type="caution">
    <text evidence="2">The sequence shown here is derived from an EMBL/GenBank/DDBJ whole genome shotgun (WGS) entry which is preliminary data.</text>
</comment>
<feature type="transmembrane region" description="Helical" evidence="1">
    <location>
        <begin position="105"/>
        <end position="130"/>
    </location>
</feature>
<accession>A0ABR3YAC5</accession>
<dbReference type="Pfam" id="PF08611">
    <property type="entry name" value="DUF1774"/>
    <property type="match status" value="1"/>
</dbReference>
<keyword evidence="1" id="KW-0812">Transmembrane</keyword>
<gene>
    <name evidence="2" type="ORF">Plec18167_001482</name>
</gene>
<dbReference type="PANTHER" id="PTHR37992">
    <property type="entry name" value="EXPRESSED PROTEIN"/>
    <property type="match status" value="1"/>
</dbReference>
<dbReference type="Proteomes" id="UP001583193">
    <property type="component" value="Unassembled WGS sequence"/>
</dbReference>
<dbReference type="InterPro" id="IPR013920">
    <property type="entry name" value="DUF1774_fun"/>
</dbReference>
<reference evidence="2 3" key="1">
    <citation type="journal article" date="2024" name="IMA Fungus">
        <title>IMA Genome - F19 : A genome assembly and annotation guide to empower mycologists, including annotated draft genome sequences of Ceratocystis pirilliformis, Diaporthe australafricana, Fusarium ophioides, Paecilomyces lecythidis, and Sporothrix stenoceras.</title>
        <authorList>
            <person name="Aylward J."/>
            <person name="Wilson A.M."/>
            <person name="Visagie C.M."/>
            <person name="Spraker J."/>
            <person name="Barnes I."/>
            <person name="Buitendag C."/>
            <person name="Ceriani C."/>
            <person name="Del Mar Angel L."/>
            <person name="du Plessis D."/>
            <person name="Fuchs T."/>
            <person name="Gasser K."/>
            <person name="Kramer D."/>
            <person name="Li W."/>
            <person name="Munsamy K."/>
            <person name="Piso A."/>
            <person name="Price J.L."/>
            <person name="Sonnekus B."/>
            <person name="Thomas C."/>
            <person name="van der Nest A."/>
            <person name="van Dijk A."/>
            <person name="van Heerden A."/>
            <person name="van Vuuren N."/>
            <person name="Yilmaz N."/>
            <person name="Duong T.A."/>
            <person name="van der Merwe N.A."/>
            <person name="Wingfield M.J."/>
            <person name="Wingfield B.D."/>
        </authorList>
    </citation>
    <scope>NUCLEOTIDE SEQUENCE [LARGE SCALE GENOMIC DNA]</scope>
    <source>
        <strain evidence="2 3">CMW 18167</strain>
    </source>
</reference>
<evidence type="ECO:0000313" key="3">
    <source>
        <dbReference type="Proteomes" id="UP001583193"/>
    </source>
</evidence>
<keyword evidence="1" id="KW-1133">Transmembrane helix</keyword>
<feature type="transmembrane region" description="Helical" evidence="1">
    <location>
        <begin position="162"/>
        <end position="182"/>
    </location>
</feature>
<protein>
    <recommendedName>
        <fullName evidence="4">DUF1774-domain-containing protein</fullName>
    </recommendedName>
</protein>
<proteinExistence type="predicted"/>
<organism evidence="2 3">
    <name type="scientific">Paecilomyces lecythidis</name>
    <dbReference type="NCBI Taxonomy" id="3004212"/>
    <lineage>
        <taxon>Eukaryota</taxon>
        <taxon>Fungi</taxon>
        <taxon>Dikarya</taxon>
        <taxon>Ascomycota</taxon>
        <taxon>Pezizomycotina</taxon>
        <taxon>Eurotiomycetes</taxon>
        <taxon>Eurotiomycetidae</taxon>
        <taxon>Eurotiales</taxon>
        <taxon>Thermoascaceae</taxon>
        <taxon>Paecilomyces</taxon>
    </lineage>
</organism>
<sequence length="297" mass="33631">MVRTVEADATFTTDNPFARHESHSRNTLVTHRVLVLVTWLLVVIVGIYYSSHSPDDVKHGHKIWKQGNRHITPFTQSAVVTGIYWILLLLSQLSYVWHLFSKETALVTAAANVAGHFVLNNLFVFAWILLWVRNHFWGAEIILIAHFLNQSIAYWRHPALPPFVHLPAVAGPYAWTITALFWNGAVAVGSNSLAARLVANVFIWVIFVFGQFHILAAKDYLLGYSLSFLTLSLAVKQFAIKTFGLQWIFAFVIFGVFLVSSLYTSSATYSNRTVFWRRIAEPEATDRERAPLLNESA</sequence>
<evidence type="ECO:0008006" key="4">
    <source>
        <dbReference type="Google" id="ProtNLM"/>
    </source>
</evidence>
<evidence type="ECO:0000313" key="2">
    <source>
        <dbReference type="EMBL" id="KAL1884827.1"/>
    </source>
</evidence>
<dbReference type="EMBL" id="JAVDPF010000003">
    <property type="protein sequence ID" value="KAL1884827.1"/>
    <property type="molecule type" value="Genomic_DNA"/>
</dbReference>
<feature type="transmembrane region" description="Helical" evidence="1">
    <location>
        <begin position="245"/>
        <end position="263"/>
    </location>
</feature>
<feature type="transmembrane region" description="Helical" evidence="1">
    <location>
        <begin position="33"/>
        <end position="51"/>
    </location>
</feature>
<evidence type="ECO:0000256" key="1">
    <source>
        <dbReference type="SAM" id="Phobius"/>
    </source>
</evidence>
<feature type="transmembrane region" description="Helical" evidence="1">
    <location>
        <begin position="71"/>
        <end position="93"/>
    </location>
</feature>
<keyword evidence="3" id="KW-1185">Reference proteome</keyword>
<feature type="transmembrane region" description="Helical" evidence="1">
    <location>
        <begin position="194"/>
        <end position="214"/>
    </location>
</feature>
<keyword evidence="1" id="KW-0472">Membrane</keyword>